<proteinExistence type="predicted"/>
<feature type="compositionally biased region" description="Basic and acidic residues" evidence="1">
    <location>
        <begin position="15"/>
        <end position="26"/>
    </location>
</feature>
<evidence type="ECO:0000256" key="1">
    <source>
        <dbReference type="SAM" id="MobiDB-lite"/>
    </source>
</evidence>
<reference evidence="2" key="1">
    <citation type="submission" date="2021-01" db="EMBL/GenBank/DDBJ databases">
        <authorList>
            <person name="Corre E."/>
            <person name="Pelletier E."/>
            <person name="Niang G."/>
            <person name="Scheremetjew M."/>
            <person name="Finn R."/>
            <person name="Kale V."/>
            <person name="Holt S."/>
            <person name="Cochrane G."/>
            <person name="Meng A."/>
            <person name="Brown T."/>
            <person name="Cohen L."/>
        </authorList>
    </citation>
    <scope>NUCLEOTIDE SEQUENCE</scope>
    <source>
        <strain evidence="2">NIES-2562</strain>
    </source>
</reference>
<accession>A0A7S3DFR7</accession>
<dbReference type="EMBL" id="HBIB01028590">
    <property type="protein sequence ID" value="CAE0256373.1"/>
    <property type="molecule type" value="Transcribed_RNA"/>
</dbReference>
<sequence>MTSGDDEGEGGGGGGEEKKVKKEKLPKDQILQKMNIPLVWMKTFDTMDTSWKEKPRSENFVLPLIHEVYNKKLEADAVDDKASNNRDDMPEFIYEHFEFKYGDKRLAEAKLFELLATVRKLHKKNETIHVFARFCHLVEPLGIQGLNFFLNAYQFGQKAEYGFVFSAKKGEQEWIDLRQVAAFHENVLLPSVQTSIATRFFRDMEEMSEMTEVSGGDVCERLRFQSYLRYVMDAYTEQTNFLVERFQVGVGNLGEEAVKVEKVTIDHLQMFASCICKRVDPRKLSDAWKELQQSAEIDGPHVGISLNRRIAESFIAKRISAT</sequence>
<gene>
    <name evidence="2" type="ORF">PBIL07802_LOCUS18628</name>
</gene>
<dbReference type="PANTHER" id="PTHR34894:SF5">
    <property type="entry name" value="EF-HAND DOMAIN-CONTAINING PROTEIN"/>
    <property type="match status" value="1"/>
</dbReference>
<feature type="region of interest" description="Disordered" evidence="1">
    <location>
        <begin position="1"/>
        <end position="26"/>
    </location>
</feature>
<name>A0A7S3DFR7_9EUKA</name>
<protein>
    <submittedName>
        <fullName evidence="2">Uncharacterized protein</fullName>
    </submittedName>
</protein>
<dbReference type="PANTHER" id="PTHR34894">
    <property type="entry name" value="SAM-DEPENDENT METHYLTRANSFERASE RSMI, CONSERVED SITE"/>
    <property type="match status" value="1"/>
</dbReference>
<organism evidence="2">
    <name type="scientific">Palpitomonas bilix</name>
    <dbReference type="NCBI Taxonomy" id="652834"/>
    <lineage>
        <taxon>Eukaryota</taxon>
        <taxon>Eukaryota incertae sedis</taxon>
    </lineage>
</organism>
<dbReference type="AlphaFoldDB" id="A0A7S3DFR7"/>
<evidence type="ECO:0000313" key="2">
    <source>
        <dbReference type="EMBL" id="CAE0256373.1"/>
    </source>
</evidence>